<evidence type="ECO:0000256" key="1">
    <source>
        <dbReference type="ARBA" id="ARBA00022723"/>
    </source>
</evidence>
<evidence type="ECO:0000313" key="8">
    <source>
        <dbReference type="EMBL" id="KAK8389763.1"/>
    </source>
</evidence>
<evidence type="ECO:0000313" key="9">
    <source>
        <dbReference type="Proteomes" id="UP001487740"/>
    </source>
</evidence>
<keyword evidence="1" id="KW-0479">Metal-binding</keyword>
<dbReference type="Gene3D" id="2.40.100.10">
    <property type="entry name" value="Cyclophilin-like"/>
    <property type="match status" value="1"/>
</dbReference>
<name>A0AAW0TRU3_SCYPA</name>
<dbReference type="PANTHER" id="PTHR22791:SF6">
    <property type="entry name" value="RING-TYPE DOMAIN-CONTAINING PROTEIN"/>
    <property type="match status" value="1"/>
</dbReference>
<dbReference type="InterPro" id="IPR001841">
    <property type="entry name" value="Znf_RING"/>
</dbReference>
<feature type="coiled-coil region" evidence="5">
    <location>
        <begin position="212"/>
        <end position="253"/>
    </location>
</feature>
<evidence type="ECO:0000259" key="6">
    <source>
        <dbReference type="PROSITE" id="PS50072"/>
    </source>
</evidence>
<keyword evidence="2 4" id="KW-0863">Zinc-finger</keyword>
<evidence type="ECO:0000259" key="7">
    <source>
        <dbReference type="PROSITE" id="PS50089"/>
    </source>
</evidence>
<dbReference type="PROSITE" id="PS50072">
    <property type="entry name" value="CSA_PPIASE_2"/>
    <property type="match status" value="1"/>
</dbReference>
<feature type="coiled-coil region" evidence="5">
    <location>
        <begin position="118"/>
        <end position="145"/>
    </location>
</feature>
<dbReference type="InterPro" id="IPR017907">
    <property type="entry name" value="Znf_RING_CS"/>
</dbReference>
<dbReference type="SMART" id="SM00184">
    <property type="entry name" value="RING"/>
    <property type="match status" value="1"/>
</dbReference>
<dbReference type="PANTHER" id="PTHR22791">
    <property type="entry name" value="RING-TYPE DOMAIN-CONTAINING PROTEIN"/>
    <property type="match status" value="1"/>
</dbReference>
<organism evidence="8 9">
    <name type="scientific">Scylla paramamosain</name>
    <name type="common">Mud crab</name>
    <dbReference type="NCBI Taxonomy" id="85552"/>
    <lineage>
        <taxon>Eukaryota</taxon>
        <taxon>Metazoa</taxon>
        <taxon>Ecdysozoa</taxon>
        <taxon>Arthropoda</taxon>
        <taxon>Crustacea</taxon>
        <taxon>Multicrustacea</taxon>
        <taxon>Malacostraca</taxon>
        <taxon>Eumalacostraca</taxon>
        <taxon>Eucarida</taxon>
        <taxon>Decapoda</taxon>
        <taxon>Pleocyemata</taxon>
        <taxon>Brachyura</taxon>
        <taxon>Eubrachyura</taxon>
        <taxon>Portunoidea</taxon>
        <taxon>Portunidae</taxon>
        <taxon>Portuninae</taxon>
        <taxon>Scylla</taxon>
    </lineage>
</organism>
<dbReference type="EMBL" id="JARAKH010000027">
    <property type="protein sequence ID" value="KAK8389763.1"/>
    <property type="molecule type" value="Genomic_DNA"/>
</dbReference>
<dbReference type="InterPro" id="IPR002130">
    <property type="entry name" value="Cyclophilin-type_PPIase_dom"/>
</dbReference>
<sequence>MEASARAPPRPEEISSRLNQLTLELMAATNRLIDREIFQENTTNGIADVPQEREVTCPICFEQFGEEHAPRTLRCGHTVCTPCLETILSRTAGDRNCPECRRPLKVTAVAHIPVSYTIMRLARALEETCAAAAAAEAEVEEVSEAGVLGETCVRHHYPVLWWCSKCKAFQCRSCTHYEKCPERLPAGEAIVHLKQAQVESSERTVLALSKLKSDLETQRDKLNVSIDRMMEEVRQLETKVKKVQSQVLDVEEAEAHVVEASSACRMTRALARSEEVQAAAKVWLEHQNSRPSSPVDEEPITLNVLKQKLLVTKDIYALKHNTEGEEMFAPVTVCSDKLLVHNYSTDEPPSNALLISGDSLGISSEKKSVFFDIHVDGHFEGRMIIILFRPNGAKTTAFLDTCTNSHGYTYKGLKLHSSSVTVEETAARVMEVSHEVKDTADRYMASAEDDNYTRRNIYPGLVSGMCSNYRPRNGDPEYPTMSSFLVYLYHMNGARDPCGFGKVLSGLGVLRYAWDKREAVIGDCGMVLPLNNV</sequence>
<dbReference type="InterPro" id="IPR027370">
    <property type="entry name" value="Znf-RING_euk"/>
</dbReference>
<feature type="domain" description="PPIase cyclophilin-type" evidence="6">
    <location>
        <begin position="370"/>
        <end position="511"/>
    </location>
</feature>
<dbReference type="GO" id="GO:0003755">
    <property type="term" value="F:peptidyl-prolyl cis-trans isomerase activity"/>
    <property type="evidence" value="ECO:0007669"/>
    <property type="project" value="InterPro"/>
</dbReference>
<evidence type="ECO:0008006" key="10">
    <source>
        <dbReference type="Google" id="ProtNLM"/>
    </source>
</evidence>
<keyword evidence="5" id="KW-0175">Coiled coil</keyword>
<dbReference type="Proteomes" id="UP001487740">
    <property type="component" value="Unassembled WGS sequence"/>
</dbReference>
<dbReference type="PROSITE" id="PS00518">
    <property type="entry name" value="ZF_RING_1"/>
    <property type="match status" value="1"/>
</dbReference>
<gene>
    <name evidence="8" type="ORF">O3P69_009039</name>
</gene>
<dbReference type="GO" id="GO:0016567">
    <property type="term" value="P:protein ubiquitination"/>
    <property type="evidence" value="ECO:0007669"/>
    <property type="project" value="TreeGrafter"/>
</dbReference>
<evidence type="ECO:0000256" key="2">
    <source>
        <dbReference type="ARBA" id="ARBA00022771"/>
    </source>
</evidence>
<dbReference type="SUPFAM" id="SSF57850">
    <property type="entry name" value="RING/U-box"/>
    <property type="match status" value="1"/>
</dbReference>
<keyword evidence="3" id="KW-0862">Zinc</keyword>
<reference evidence="8 9" key="1">
    <citation type="submission" date="2023-03" db="EMBL/GenBank/DDBJ databases">
        <title>High-quality genome of Scylla paramamosain provides insights in environmental adaptation.</title>
        <authorList>
            <person name="Zhang L."/>
        </authorList>
    </citation>
    <scope>NUCLEOTIDE SEQUENCE [LARGE SCALE GENOMIC DNA]</scope>
    <source>
        <strain evidence="8">LZ_2023a</strain>
        <tissue evidence="8">Muscle</tissue>
    </source>
</reference>
<dbReference type="InterPro" id="IPR051435">
    <property type="entry name" value="RING_finger_E3_ubiq-ligases"/>
</dbReference>
<evidence type="ECO:0000256" key="3">
    <source>
        <dbReference type="ARBA" id="ARBA00022833"/>
    </source>
</evidence>
<dbReference type="GO" id="GO:0061630">
    <property type="term" value="F:ubiquitin protein ligase activity"/>
    <property type="evidence" value="ECO:0007669"/>
    <property type="project" value="TreeGrafter"/>
</dbReference>
<keyword evidence="9" id="KW-1185">Reference proteome</keyword>
<evidence type="ECO:0000256" key="4">
    <source>
        <dbReference type="PROSITE-ProRule" id="PRU00175"/>
    </source>
</evidence>
<dbReference type="InterPro" id="IPR013083">
    <property type="entry name" value="Znf_RING/FYVE/PHD"/>
</dbReference>
<dbReference type="AlphaFoldDB" id="A0AAW0TRU3"/>
<dbReference type="InterPro" id="IPR029000">
    <property type="entry name" value="Cyclophilin-like_dom_sf"/>
</dbReference>
<evidence type="ECO:0000256" key="5">
    <source>
        <dbReference type="SAM" id="Coils"/>
    </source>
</evidence>
<dbReference type="Pfam" id="PF13445">
    <property type="entry name" value="zf-RING_UBOX"/>
    <property type="match status" value="1"/>
</dbReference>
<dbReference type="PROSITE" id="PS50089">
    <property type="entry name" value="ZF_RING_2"/>
    <property type="match status" value="1"/>
</dbReference>
<feature type="domain" description="RING-type" evidence="7">
    <location>
        <begin position="57"/>
        <end position="101"/>
    </location>
</feature>
<proteinExistence type="predicted"/>
<dbReference type="Gene3D" id="3.30.40.10">
    <property type="entry name" value="Zinc/RING finger domain, C3HC4 (zinc finger)"/>
    <property type="match status" value="1"/>
</dbReference>
<protein>
    <recommendedName>
        <fullName evidence="10">RING-type domain-containing protein</fullName>
    </recommendedName>
</protein>
<accession>A0AAW0TRU3</accession>
<comment type="caution">
    <text evidence="8">The sequence shown here is derived from an EMBL/GenBank/DDBJ whole genome shotgun (WGS) entry which is preliminary data.</text>
</comment>
<dbReference type="GO" id="GO:0008270">
    <property type="term" value="F:zinc ion binding"/>
    <property type="evidence" value="ECO:0007669"/>
    <property type="project" value="UniProtKB-KW"/>
</dbReference>